<dbReference type="EMBL" id="JAYMGO010000009">
    <property type="protein sequence ID" value="KAL1268281.1"/>
    <property type="molecule type" value="Genomic_DNA"/>
</dbReference>
<keyword evidence="1" id="KW-1133">Transmembrane helix</keyword>
<dbReference type="PANTHER" id="PTHR38564">
    <property type="entry name" value="SI:CH73-250A16.5-RELATED"/>
    <property type="match status" value="1"/>
</dbReference>
<dbReference type="InterPro" id="IPR010865">
    <property type="entry name" value="DUF1499"/>
</dbReference>
<dbReference type="PANTHER" id="PTHR38564:SF2">
    <property type="entry name" value="WU:FC46H12 PRECURSOR"/>
    <property type="match status" value="1"/>
</dbReference>
<name>A0ABR3MUJ5_9TELE</name>
<gene>
    <name evidence="2" type="ORF">QQF64_033644</name>
</gene>
<feature type="transmembrane region" description="Helical" evidence="1">
    <location>
        <begin position="66"/>
        <end position="88"/>
    </location>
</feature>
<protein>
    <submittedName>
        <fullName evidence="2">Uncharacterized protein</fullName>
    </submittedName>
</protein>
<keyword evidence="3" id="KW-1185">Reference proteome</keyword>
<evidence type="ECO:0000313" key="3">
    <source>
        <dbReference type="Proteomes" id="UP001558613"/>
    </source>
</evidence>
<keyword evidence="1" id="KW-0812">Transmembrane</keyword>
<dbReference type="Pfam" id="PF07386">
    <property type="entry name" value="DUF1499"/>
    <property type="match status" value="1"/>
</dbReference>
<comment type="caution">
    <text evidence="2">The sequence shown here is derived from an EMBL/GenBank/DDBJ whole genome shotgun (WGS) entry which is preliminary data.</text>
</comment>
<keyword evidence="1" id="KW-0472">Membrane</keyword>
<reference evidence="2 3" key="1">
    <citation type="submission" date="2023-09" db="EMBL/GenBank/DDBJ databases">
        <authorList>
            <person name="Wang M."/>
        </authorList>
    </citation>
    <scope>NUCLEOTIDE SEQUENCE [LARGE SCALE GENOMIC DNA]</scope>
    <source>
        <strain evidence="2">GT-2023</strain>
        <tissue evidence="2">Liver</tissue>
    </source>
</reference>
<accession>A0ABR3MUJ5</accession>
<dbReference type="Proteomes" id="UP001558613">
    <property type="component" value="Unassembled WGS sequence"/>
</dbReference>
<evidence type="ECO:0000256" key="1">
    <source>
        <dbReference type="SAM" id="Phobius"/>
    </source>
</evidence>
<sequence>MRSVVHRPFGANILYTHITDSADPDPICKHLQGRDKDAASMSTAGLLRDEAVSSSTGSSCSSNRKMAVCVSVLAALVLGIGILCALAAGPLHAQCFVEWKIGIPCFDVSSLLVNQIKEWSTETCPGKSQRCLYSLVSVNTDDITATHTTPVMRFVDDITFNLTSPDPDSCDVQGRSVSRSWYAILDSGTNYMNMHNLMRGSGLSSSPSFTESTSDRLCTQFTSTRQKLSL</sequence>
<proteinExistence type="predicted"/>
<evidence type="ECO:0000313" key="2">
    <source>
        <dbReference type="EMBL" id="KAL1268281.1"/>
    </source>
</evidence>
<organism evidence="2 3">
    <name type="scientific">Cirrhinus molitorella</name>
    <name type="common">mud carp</name>
    <dbReference type="NCBI Taxonomy" id="172907"/>
    <lineage>
        <taxon>Eukaryota</taxon>
        <taxon>Metazoa</taxon>
        <taxon>Chordata</taxon>
        <taxon>Craniata</taxon>
        <taxon>Vertebrata</taxon>
        <taxon>Euteleostomi</taxon>
        <taxon>Actinopterygii</taxon>
        <taxon>Neopterygii</taxon>
        <taxon>Teleostei</taxon>
        <taxon>Ostariophysi</taxon>
        <taxon>Cypriniformes</taxon>
        <taxon>Cyprinidae</taxon>
        <taxon>Labeoninae</taxon>
        <taxon>Labeonini</taxon>
        <taxon>Cirrhinus</taxon>
    </lineage>
</organism>